<protein>
    <submittedName>
        <fullName evidence="1">Uncharacterized protein</fullName>
    </submittedName>
</protein>
<sequence>MTGAWRERAILSSYAPHLGTTDSFAHVRCWTHTLTFFFLCRNAYAEFVGFRCENCLSLNKFLCPQNTALLIFRL</sequence>
<evidence type="ECO:0000313" key="1">
    <source>
        <dbReference type="EMBL" id="KDR68375.1"/>
    </source>
</evidence>
<gene>
    <name evidence="1" type="ORF">GALMADRAFT_1041799</name>
</gene>
<accession>A0A067SBT2</accession>
<dbReference type="Proteomes" id="UP000027222">
    <property type="component" value="Unassembled WGS sequence"/>
</dbReference>
<dbReference type="AlphaFoldDB" id="A0A067SBT2"/>
<name>A0A067SBT2_GALM3</name>
<dbReference type="HOGENOM" id="CLU_2688004_0_0_1"/>
<organism evidence="1 2">
    <name type="scientific">Galerina marginata (strain CBS 339.88)</name>
    <dbReference type="NCBI Taxonomy" id="685588"/>
    <lineage>
        <taxon>Eukaryota</taxon>
        <taxon>Fungi</taxon>
        <taxon>Dikarya</taxon>
        <taxon>Basidiomycota</taxon>
        <taxon>Agaricomycotina</taxon>
        <taxon>Agaricomycetes</taxon>
        <taxon>Agaricomycetidae</taxon>
        <taxon>Agaricales</taxon>
        <taxon>Agaricineae</taxon>
        <taxon>Strophariaceae</taxon>
        <taxon>Galerina</taxon>
    </lineage>
</organism>
<evidence type="ECO:0000313" key="2">
    <source>
        <dbReference type="Proteomes" id="UP000027222"/>
    </source>
</evidence>
<proteinExistence type="predicted"/>
<keyword evidence="2" id="KW-1185">Reference proteome</keyword>
<dbReference type="EMBL" id="KL142408">
    <property type="protein sequence ID" value="KDR68375.1"/>
    <property type="molecule type" value="Genomic_DNA"/>
</dbReference>
<reference evidence="2" key="1">
    <citation type="journal article" date="2014" name="Proc. Natl. Acad. Sci. U.S.A.">
        <title>Extensive sampling of basidiomycete genomes demonstrates inadequacy of the white-rot/brown-rot paradigm for wood decay fungi.</title>
        <authorList>
            <person name="Riley R."/>
            <person name="Salamov A.A."/>
            <person name="Brown D.W."/>
            <person name="Nagy L.G."/>
            <person name="Floudas D."/>
            <person name="Held B.W."/>
            <person name="Levasseur A."/>
            <person name="Lombard V."/>
            <person name="Morin E."/>
            <person name="Otillar R."/>
            <person name="Lindquist E.A."/>
            <person name="Sun H."/>
            <person name="LaButti K.M."/>
            <person name="Schmutz J."/>
            <person name="Jabbour D."/>
            <person name="Luo H."/>
            <person name="Baker S.E."/>
            <person name="Pisabarro A.G."/>
            <person name="Walton J.D."/>
            <person name="Blanchette R.A."/>
            <person name="Henrissat B."/>
            <person name="Martin F."/>
            <person name="Cullen D."/>
            <person name="Hibbett D.S."/>
            <person name="Grigoriev I.V."/>
        </authorList>
    </citation>
    <scope>NUCLEOTIDE SEQUENCE [LARGE SCALE GENOMIC DNA]</scope>
    <source>
        <strain evidence="2">CBS 339.88</strain>
    </source>
</reference>